<feature type="compositionally biased region" description="Gly residues" evidence="1">
    <location>
        <begin position="154"/>
        <end position="170"/>
    </location>
</feature>
<organism evidence="2 3">
    <name type="scientific">Porphyra umbilicalis</name>
    <name type="common">Purple laver</name>
    <name type="synonym">Red alga</name>
    <dbReference type="NCBI Taxonomy" id="2786"/>
    <lineage>
        <taxon>Eukaryota</taxon>
        <taxon>Rhodophyta</taxon>
        <taxon>Bangiophyceae</taxon>
        <taxon>Bangiales</taxon>
        <taxon>Bangiaceae</taxon>
        <taxon>Porphyra</taxon>
    </lineage>
</organism>
<evidence type="ECO:0000256" key="1">
    <source>
        <dbReference type="SAM" id="MobiDB-lite"/>
    </source>
</evidence>
<sequence length="490" mass="50294">MGTVLSTVRTRSSTRRRTRASAAAVAAVVADADAAPGGRRRRKGSPPPFKRLTAGAGDDDRAGHGLPTRRSSAHAASPSGAYGERGGVGAAAAGGAGGASAPSDVGASAPAPPSREASEAASLPSTPRGREGSTGRGVPLRTSSGKEPFAPPSSGGGGGGGGDGGGGGSGSAPDLPERSASACSTGSRYGPPAQLGLVRQAFINVLRKDYTGRIELMQGSVEGLAPVDETDLLIVYLRERGSYKGNRDSALAALNRSGISLEQLERESKPQASYRRHYHCWLSRKLQRAQRPAGFEYKRLLVYEDPGDELTRDDNIVLDIMKCLTTVIGGDVQISSVLIPLSGALLSPSRRKHFVQAAVEVSFAWMQMGLPLKTVKILLPDTDITKDVEMFTRARLRLLTSSGAPIASVPSAGLGPSTSAVAVAAPLGLPSPKNSSFQRAPSGARSPSALGASGLQSAASSAISMTSSTAPSLPSSPRSPVTRTRTLRSA</sequence>
<feature type="compositionally biased region" description="Low complexity" evidence="1">
    <location>
        <begin position="1"/>
        <end position="11"/>
    </location>
</feature>
<gene>
    <name evidence="2" type="ORF">BU14_0289s0021</name>
</gene>
<proteinExistence type="predicted"/>
<reference evidence="2 3" key="1">
    <citation type="submission" date="2017-03" db="EMBL/GenBank/DDBJ databases">
        <title>WGS assembly of Porphyra umbilicalis.</title>
        <authorList>
            <person name="Brawley S.H."/>
            <person name="Blouin N.A."/>
            <person name="Ficko-Blean E."/>
            <person name="Wheeler G.L."/>
            <person name="Lohr M."/>
            <person name="Goodson H.V."/>
            <person name="Jenkins J.W."/>
            <person name="Blaby-Haas C.E."/>
            <person name="Helliwell K.E."/>
            <person name="Chan C."/>
            <person name="Marriage T."/>
            <person name="Bhattacharya D."/>
            <person name="Klein A.S."/>
            <person name="Badis Y."/>
            <person name="Brodie J."/>
            <person name="Cao Y."/>
            <person name="Collen J."/>
            <person name="Dittami S.M."/>
            <person name="Gachon C.M."/>
            <person name="Green B.R."/>
            <person name="Karpowicz S."/>
            <person name="Kim J.W."/>
            <person name="Kudahl U."/>
            <person name="Lin S."/>
            <person name="Michel G."/>
            <person name="Mittag M."/>
            <person name="Olson B.J."/>
            <person name="Pangilinan J."/>
            <person name="Peng Y."/>
            <person name="Qiu H."/>
            <person name="Shu S."/>
            <person name="Singer J.T."/>
            <person name="Smith A.G."/>
            <person name="Sprecher B.N."/>
            <person name="Wagner V."/>
            <person name="Wang W."/>
            <person name="Wang Z.-Y."/>
            <person name="Yan J."/>
            <person name="Yarish C."/>
            <person name="Zoeuner-Riek S."/>
            <person name="Zhuang Y."/>
            <person name="Zou Y."/>
            <person name="Lindquist E.A."/>
            <person name="Grimwood J."/>
            <person name="Barry K."/>
            <person name="Rokhsar D.S."/>
            <person name="Schmutz J."/>
            <person name="Stiller J.W."/>
            <person name="Grossman A.R."/>
            <person name="Prochnik S.E."/>
        </authorList>
    </citation>
    <scope>NUCLEOTIDE SEQUENCE [LARGE SCALE GENOMIC DNA]</scope>
    <source>
        <strain evidence="2">4086291</strain>
    </source>
</reference>
<protein>
    <submittedName>
        <fullName evidence="2">Uncharacterized protein</fullName>
    </submittedName>
</protein>
<evidence type="ECO:0000313" key="2">
    <source>
        <dbReference type="EMBL" id="OSX74442.1"/>
    </source>
</evidence>
<dbReference type="AlphaFoldDB" id="A0A1X6P0Q6"/>
<feature type="compositionally biased region" description="Gly residues" evidence="1">
    <location>
        <begin position="83"/>
        <end position="98"/>
    </location>
</feature>
<dbReference type="EMBL" id="KV918947">
    <property type="protein sequence ID" value="OSX74442.1"/>
    <property type="molecule type" value="Genomic_DNA"/>
</dbReference>
<feature type="compositionally biased region" description="Low complexity" evidence="1">
    <location>
        <begin position="446"/>
        <end position="490"/>
    </location>
</feature>
<accession>A0A1X6P0Q6</accession>
<name>A0A1X6P0Q6_PORUM</name>
<feature type="compositionally biased region" description="Low complexity" evidence="1">
    <location>
        <begin position="99"/>
        <end position="109"/>
    </location>
</feature>
<feature type="region of interest" description="Disordered" evidence="1">
    <location>
        <begin position="432"/>
        <end position="490"/>
    </location>
</feature>
<keyword evidence="3" id="KW-1185">Reference proteome</keyword>
<feature type="region of interest" description="Disordered" evidence="1">
    <location>
        <begin position="30"/>
        <end position="190"/>
    </location>
</feature>
<dbReference type="Proteomes" id="UP000218209">
    <property type="component" value="Unassembled WGS sequence"/>
</dbReference>
<dbReference type="OrthoDB" id="10037120at2759"/>
<evidence type="ECO:0000313" key="3">
    <source>
        <dbReference type="Proteomes" id="UP000218209"/>
    </source>
</evidence>
<feature type="region of interest" description="Disordered" evidence="1">
    <location>
        <begin position="1"/>
        <end position="20"/>
    </location>
</feature>